<dbReference type="InterPro" id="IPR039448">
    <property type="entry name" value="Beta_helix"/>
</dbReference>
<dbReference type="Proteomes" id="UP000533905">
    <property type="component" value="Unassembled WGS sequence"/>
</dbReference>
<accession>A0A7Y2K1Y0</accession>
<feature type="domain" description="Right handed beta helix" evidence="1">
    <location>
        <begin position="139"/>
        <end position="246"/>
    </location>
</feature>
<dbReference type="Gene3D" id="2.160.20.10">
    <property type="entry name" value="Single-stranded right-handed beta-helix, Pectin lyase-like"/>
    <property type="match status" value="2"/>
</dbReference>
<protein>
    <recommendedName>
        <fullName evidence="1">Right handed beta helix domain-containing protein</fullName>
    </recommendedName>
</protein>
<comment type="caution">
    <text evidence="2">The sequence shown here is derived from an EMBL/GenBank/DDBJ whole genome shotgun (WGS) entry which is preliminary data.</text>
</comment>
<dbReference type="EMBL" id="JABAIV010000006">
    <property type="protein sequence ID" value="NNG24595.1"/>
    <property type="molecule type" value="Genomic_DNA"/>
</dbReference>
<dbReference type="InterPro" id="IPR011050">
    <property type="entry name" value="Pectin_lyase_fold/virulence"/>
</dbReference>
<dbReference type="PROSITE" id="PS51318">
    <property type="entry name" value="TAT"/>
    <property type="match status" value="1"/>
</dbReference>
<keyword evidence="3" id="KW-1185">Reference proteome</keyword>
<sequence>MTKRRDFLRIASSVGVGACAETVLPRFAMAQGGRNANMHYIDPTVIGPGDGTLAKPFRSWTSVSWAPGHTYLQKRGTTYSGVFQVSASGTALQRITIGAYYRSNGSDDISRPKPVIILPPAPTMPADGASIAVYKQERDFITYRHLDIRNSALPEASDAAILWLGNSCVFENNNVTSNCAGVYIFEKNHVTISGCVLDVIRNSPAYGNQGILVAGNTNIENIRLLDNIVRHHGGGTVTSYGIRCETYDSAAFLTHLVIRRNRVSPPPGVAYNPNRRAIGIYLIRGDAATLDRNTVTGMLTGIFINGGDRSYVGNNNCSNNMNFGIHISGFAKSYIIERNVCNSNGGTLTPTYYGRGIELSSAVGQDAVSGHTIRYNTCRFNYNYGGPLDNGSEGVGIGVDDGTCKCSVYGNIISNNEGNGIQMYGGGDRAKWPDTGGHLVDSNKMGSNCSFSVVNRRSGGKTPSPFQAHIALSYIYGSPTVVSNNSFSGSTRMGIYTDGTDSNITTVRNV</sequence>
<evidence type="ECO:0000313" key="3">
    <source>
        <dbReference type="Proteomes" id="UP000533905"/>
    </source>
</evidence>
<dbReference type="InterPro" id="IPR012334">
    <property type="entry name" value="Pectin_lyas_fold"/>
</dbReference>
<name>A0A7Y2K1Y0_9BURK</name>
<dbReference type="InterPro" id="IPR006626">
    <property type="entry name" value="PbH1"/>
</dbReference>
<gene>
    <name evidence="2" type="ORF">HGB41_16505</name>
</gene>
<dbReference type="InterPro" id="IPR006311">
    <property type="entry name" value="TAT_signal"/>
</dbReference>
<proteinExistence type="predicted"/>
<dbReference type="AlphaFoldDB" id="A0A7Y2K1Y0"/>
<dbReference type="SMART" id="SM00710">
    <property type="entry name" value="PbH1"/>
    <property type="match status" value="9"/>
</dbReference>
<evidence type="ECO:0000313" key="2">
    <source>
        <dbReference type="EMBL" id="NNG24595.1"/>
    </source>
</evidence>
<feature type="domain" description="Right handed beta helix" evidence="1">
    <location>
        <begin position="276"/>
        <end position="428"/>
    </location>
</feature>
<dbReference type="Pfam" id="PF13229">
    <property type="entry name" value="Beta_helix"/>
    <property type="match status" value="2"/>
</dbReference>
<evidence type="ECO:0000259" key="1">
    <source>
        <dbReference type="Pfam" id="PF13229"/>
    </source>
</evidence>
<organism evidence="2 3">
    <name type="scientific">Telluria aromaticivorans</name>
    <dbReference type="NCBI Taxonomy" id="2725995"/>
    <lineage>
        <taxon>Bacteria</taxon>
        <taxon>Pseudomonadati</taxon>
        <taxon>Pseudomonadota</taxon>
        <taxon>Betaproteobacteria</taxon>
        <taxon>Burkholderiales</taxon>
        <taxon>Oxalobacteraceae</taxon>
        <taxon>Telluria group</taxon>
        <taxon>Telluria</taxon>
    </lineage>
</organism>
<dbReference type="RefSeq" id="WP_171086417.1">
    <property type="nucleotide sequence ID" value="NZ_JABAIV010000006.1"/>
</dbReference>
<dbReference type="SUPFAM" id="SSF51126">
    <property type="entry name" value="Pectin lyase-like"/>
    <property type="match status" value="1"/>
</dbReference>
<reference evidence="2 3" key="1">
    <citation type="submission" date="2020-04" db="EMBL/GenBank/DDBJ databases">
        <title>Massilia sp. nov., a cold adapted bacteria isolated from Arctic soil.</title>
        <authorList>
            <person name="Son J."/>
            <person name="Ka J.-O."/>
        </authorList>
    </citation>
    <scope>NUCLEOTIDE SEQUENCE [LARGE SCALE GENOMIC DNA]</scope>
    <source>
        <strain evidence="2 3">ML15P13</strain>
    </source>
</reference>